<proteinExistence type="predicted"/>
<reference evidence="1 2" key="1">
    <citation type="submission" date="2021-12" db="EMBL/GenBank/DDBJ databases">
        <title>Genome sequencing of bacteria with rrn-lacking chromosome and rrn-plasmid.</title>
        <authorList>
            <person name="Anda M."/>
            <person name="Iwasaki W."/>
        </authorList>
    </citation>
    <scope>NUCLEOTIDE SEQUENCE [LARGE SCALE GENOMIC DNA]</scope>
    <source>
        <strain evidence="1 2">DSM 100852</strain>
        <plasmid evidence="1 2">pFA13</plasmid>
    </source>
</reference>
<sequence length="258" mass="29518">MKAITYTKPFLFFWTRTVRVPVPDSFGELSADQLRIILNILHNGTSKRQIQLCVLAVLLRKKSLFAITPFTESLSAKCMLGGKVKRQIEHLTDWIIKSKWELERNPYPQLAGLYASDLERVSASEFMEIMGHFQAYHAKREEADLNKLLGSLYRTEGTDFDQEKVSEYADRFSRVSMDYKRLVVIWLETEMDCWAKTFPSVFGGGSKGKSKFGWFDTIKSISADDFGTIEQKENTPMSKLLMSLEIDMANAKKAKANV</sequence>
<dbReference type="KEGG" id="fax:FUAX_55800"/>
<keyword evidence="1" id="KW-0614">Plasmid</keyword>
<evidence type="ECO:0000313" key="1">
    <source>
        <dbReference type="EMBL" id="BDD13148.1"/>
    </source>
</evidence>
<keyword evidence="2" id="KW-1185">Reference proteome</keyword>
<protein>
    <submittedName>
        <fullName evidence="1">Uncharacterized protein</fullName>
    </submittedName>
</protein>
<geneLocation type="plasmid" evidence="1 2">
    <name>pFA13</name>
</geneLocation>
<evidence type="ECO:0000313" key="2">
    <source>
        <dbReference type="Proteomes" id="UP001348817"/>
    </source>
</evidence>
<dbReference type="Proteomes" id="UP001348817">
    <property type="component" value="Plasmid pFA13"/>
</dbReference>
<accession>A0AAU9DB70</accession>
<gene>
    <name evidence="1" type="ORF">FUAX_55800</name>
</gene>
<organism evidence="1 2">
    <name type="scientific">Fulvitalea axinellae</name>
    <dbReference type="NCBI Taxonomy" id="1182444"/>
    <lineage>
        <taxon>Bacteria</taxon>
        <taxon>Pseudomonadati</taxon>
        <taxon>Bacteroidota</taxon>
        <taxon>Cytophagia</taxon>
        <taxon>Cytophagales</taxon>
        <taxon>Persicobacteraceae</taxon>
        <taxon>Fulvitalea</taxon>
    </lineage>
</organism>
<dbReference type="EMBL" id="AP025327">
    <property type="protein sequence ID" value="BDD13148.1"/>
    <property type="molecule type" value="Genomic_DNA"/>
</dbReference>
<dbReference type="RefSeq" id="WP_338396361.1">
    <property type="nucleotide sequence ID" value="NZ_AP025327.1"/>
</dbReference>
<dbReference type="AlphaFoldDB" id="A0AAU9DB70"/>
<name>A0AAU9DB70_9BACT</name>